<dbReference type="InterPro" id="IPR001138">
    <property type="entry name" value="Zn2Cys6_DnaBD"/>
</dbReference>
<dbReference type="Proteomes" id="UP001322277">
    <property type="component" value="Chromosome 6"/>
</dbReference>
<gene>
    <name evidence="5" type="ORF">CDEST_09852</name>
</gene>
<dbReference type="Gene3D" id="4.10.240.10">
    <property type="entry name" value="Zn(2)-C6 fungal-type DNA-binding domain"/>
    <property type="match status" value="1"/>
</dbReference>
<dbReference type="AlphaFoldDB" id="A0AAX4IPC1"/>
<evidence type="ECO:0000256" key="2">
    <source>
        <dbReference type="ARBA" id="ARBA00023242"/>
    </source>
</evidence>
<keyword evidence="2" id="KW-0539">Nucleus</keyword>
<dbReference type="EMBL" id="CP137310">
    <property type="protein sequence ID" value="WQF84838.1"/>
    <property type="molecule type" value="Genomic_DNA"/>
</dbReference>
<feature type="region of interest" description="Disordered" evidence="3">
    <location>
        <begin position="42"/>
        <end position="71"/>
    </location>
</feature>
<keyword evidence="6" id="KW-1185">Reference proteome</keyword>
<dbReference type="SUPFAM" id="SSF57701">
    <property type="entry name" value="Zn2/Cys6 DNA-binding domain"/>
    <property type="match status" value="1"/>
</dbReference>
<dbReference type="InterPro" id="IPR050613">
    <property type="entry name" value="Sec_Metabolite_Reg"/>
</dbReference>
<feature type="compositionally biased region" description="Low complexity" evidence="3">
    <location>
        <begin position="59"/>
        <end position="71"/>
    </location>
</feature>
<dbReference type="GO" id="GO:0000981">
    <property type="term" value="F:DNA-binding transcription factor activity, RNA polymerase II-specific"/>
    <property type="evidence" value="ECO:0007669"/>
    <property type="project" value="InterPro"/>
</dbReference>
<dbReference type="SMART" id="SM00066">
    <property type="entry name" value="GAL4"/>
    <property type="match status" value="1"/>
</dbReference>
<accession>A0AAX4IPC1</accession>
<dbReference type="GeneID" id="87946354"/>
<dbReference type="PROSITE" id="PS00463">
    <property type="entry name" value="ZN2_CY6_FUNGAL_1"/>
    <property type="match status" value="1"/>
</dbReference>
<evidence type="ECO:0000256" key="3">
    <source>
        <dbReference type="SAM" id="MobiDB-lite"/>
    </source>
</evidence>
<dbReference type="GO" id="GO:0005634">
    <property type="term" value="C:nucleus"/>
    <property type="evidence" value="ECO:0007669"/>
    <property type="project" value="UniProtKB-SubCell"/>
</dbReference>
<comment type="subcellular location">
    <subcellularLocation>
        <location evidence="1">Nucleus</location>
    </subcellularLocation>
</comment>
<dbReference type="PANTHER" id="PTHR31001">
    <property type="entry name" value="UNCHARACTERIZED TRANSCRIPTIONAL REGULATORY PROTEIN"/>
    <property type="match status" value="1"/>
</dbReference>
<evidence type="ECO:0000313" key="5">
    <source>
        <dbReference type="EMBL" id="WQF84838.1"/>
    </source>
</evidence>
<reference evidence="6" key="1">
    <citation type="journal article" date="2023" name="bioRxiv">
        <title>Complete genome of the Medicago anthracnose fungus, Colletotrichum destructivum, reveals a mini-chromosome-like region within a core chromosome.</title>
        <authorList>
            <person name="Lapalu N."/>
            <person name="Simon A."/>
            <person name="Lu A."/>
            <person name="Plaumann P.-L."/>
            <person name="Amselem J."/>
            <person name="Pigne S."/>
            <person name="Auger A."/>
            <person name="Koch C."/>
            <person name="Dallery J.-F."/>
            <person name="O'Connell R.J."/>
        </authorList>
    </citation>
    <scope>NUCLEOTIDE SEQUENCE [LARGE SCALE GENOMIC DNA]</scope>
    <source>
        <strain evidence="6">CBS 520.97</strain>
    </source>
</reference>
<dbReference type="CDD" id="cd00067">
    <property type="entry name" value="GAL4"/>
    <property type="match status" value="1"/>
</dbReference>
<keyword evidence="5" id="KW-0238">DNA-binding</keyword>
<dbReference type="InterPro" id="IPR036864">
    <property type="entry name" value="Zn2-C6_fun-type_DNA-bd_sf"/>
</dbReference>
<dbReference type="PROSITE" id="PS50048">
    <property type="entry name" value="ZN2_CY6_FUNGAL_2"/>
    <property type="match status" value="1"/>
</dbReference>
<feature type="region of interest" description="Disordered" evidence="3">
    <location>
        <begin position="86"/>
        <end position="113"/>
    </location>
</feature>
<evidence type="ECO:0000313" key="6">
    <source>
        <dbReference type="Proteomes" id="UP001322277"/>
    </source>
</evidence>
<evidence type="ECO:0000259" key="4">
    <source>
        <dbReference type="PROSITE" id="PS50048"/>
    </source>
</evidence>
<dbReference type="KEGG" id="cdet:87946354"/>
<dbReference type="RefSeq" id="XP_062782061.1">
    <property type="nucleotide sequence ID" value="XM_062926010.1"/>
</dbReference>
<dbReference type="GO" id="GO:0003677">
    <property type="term" value="F:DNA binding"/>
    <property type="evidence" value="ECO:0007669"/>
    <property type="project" value="UniProtKB-KW"/>
</dbReference>
<dbReference type="GO" id="GO:0008270">
    <property type="term" value="F:zinc ion binding"/>
    <property type="evidence" value="ECO:0007669"/>
    <property type="project" value="InterPro"/>
</dbReference>
<dbReference type="Pfam" id="PF00172">
    <property type="entry name" value="Zn_clus"/>
    <property type="match status" value="1"/>
</dbReference>
<proteinExistence type="predicted"/>
<protein>
    <submittedName>
        <fullName evidence="5">Zn(2)Cys(6) fungal-type DNA-binding domain-containing protein</fullName>
    </submittedName>
</protein>
<name>A0AAX4IPC1_9PEZI</name>
<feature type="domain" description="Zn(2)-C6 fungal-type" evidence="4">
    <location>
        <begin position="13"/>
        <end position="43"/>
    </location>
</feature>
<evidence type="ECO:0000256" key="1">
    <source>
        <dbReference type="ARBA" id="ARBA00004123"/>
    </source>
</evidence>
<organism evidence="5 6">
    <name type="scientific">Colletotrichum destructivum</name>
    <dbReference type="NCBI Taxonomy" id="34406"/>
    <lineage>
        <taxon>Eukaryota</taxon>
        <taxon>Fungi</taxon>
        <taxon>Dikarya</taxon>
        <taxon>Ascomycota</taxon>
        <taxon>Pezizomycotina</taxon>
        <taxon>Sordariomycetes</taxon>
        <taxon>Hypocreomycetidae</taxon>
        <taxon>Glomerellales</taxon>
        <taxon>Glomerellaceae</taxon>
        <taxon>Colletotrichum</taxon>
        <taxon>Colletotrichum destructivum species complex</taxon>
    </lineage>
</organism>
<feature type="compositionally biased region" description="Low complexity" evidence="3">
    <location>
        <begin position="89"/>
        <end position="113"/>
    </location>
</feature>
<sequence length="631" mass="71263">MDRQGVVVVNGLSCTNCRGKKLRCSRDTPVCERCSTLNLPCQYPQRRPRTSKRRDSNHHNAGNNNNNNNNNHALSLILDRLQRIEKGQSSGSRSSPMSADSASQQPEISETLDGDSLTSSLLAVNDNVRNSVSASSPMPITRLQVTPLASDGALPALRPAAHGATPHHPASLDVASTLSDTFDRVRDKRLKRSLGANVVATEGVNISPEKAKTWIHSERTRATDLVRYYFTYSPTETFLSLVDRKTIELIPDMLLMRHVTLDPCILIIYFVILWRGCYILNTRTFHSPDGKYSRQLYLCCLRTVPSWQREATGSITDFIAAIFMTGVATECFDFEMSLEMHHLACEYAKGLHLHSLDGNDYFAATGSTRTDDDRKGMWELIQKDLFYHLIYNKPATLYPSLDKWRVNLPWLSLDSPPENVDNVSTISFLVRSRLTFILIHFFHTLEKLEHESEAVGAIEPLCHEVELLFEEWGIENWIQRSLHDQMDLWILAELVLAGYTSIIFMLRKATLLKSNCPNPVSSDVNIPKTDYATRASRRILELTYSMMHVWRFPAAELISYILGAYRAHIAYAHLASNVISSLTTAEMVEDLQLLDRVAQGMETAAQRESDFFPLARAMQEINAEVRKRAGV</sequence>